<proteinExistence type="predicted"/>
<organism evidence="1 2">
    <name type="scientific">Hypothenemus hampei</name>
    <name type="common">Coffee berry borer</name>
    <dbReference type="NCBI Taxonomy" id="57062"/>
    <lineage>
        <taxon>Eukaryota</taxon>
        <taxon>Metazoa</taxon>
        <taxon>Ecdysozoa</taxon>
        <taxon>Arthropoda</taxon>
        <taxon>Hexapoda</taxon>
        <taxon>Insecta</taxon>
        <taxon>Pterygota</taxon>
        <taxon>Neoptera</taxon>
        <taxon>Endopterygota</taxon>
        <taxon>Coleoptera</taxon>
        <taxon>Polyphaga</taxon>
        <taxon>Cucujiformia</taxon>
        <taxon>Curculionidae</taxon>
        <taxon>Scolytinae</taxon>
        <taxon>Hypothenemus</taxon>
    </lineage>
</organism>
<protein>
    <submittedName>
        <fullName evidence="1">Uncharacterized protein</fullName>
    </submittedName>
</protein>
<reference evidence="1 2" key="1">
    <citation type="submission" date="2024-05" db="EMBL/GenBank/DDBJ databases">
        <title>Genetic variation in Jamaican populations of the coffee berry borer (Hypothenemus hampei).</title>
        <authorList>
            <person name="Errbii M."/>
            <person name="Myrie A."/>
        </authorList>
    </citation>
    <scope>NUCLEOTIDE SEQUENCE [LARGE SCALE GENOMIC DNA]</scope>
    <source>
        <strain evidence="1">JA-Hopewell-2020-01-JO</strain>
        <tissue evidence="1">Whole body</tissue>
    </source>
</reference>
<dbReference type="EMBL" id="JBDJPC010000003">
    <property type="protein sequence ID" value="KAL1509129.1"/>
    <property type="molecule type" value="Genomic_DNA"/>
</dbReference>
<name>A0ABD1F1J6_HYPHA</name>
<dbReference type="AlphaFoldDB" id="A0ABD1F1J6"/>
<accession>A0ABD1F1J6</accession>
<evidence type="ECO:0000313" key="1">
    <source>
        <dbReference type="EMBL" id="KAL1509129.1"/>
    </source>
</evidence>
<dbReference type="Proteomes" id="UP001566132">
    <property type="component" value="Unassembled WGS sequence"/>
</dbReference>
<evidence type="ECO:0000313" key="2">
    <source>
        <dbReference type="Proteomes" id="UP001566132"/>
    </source>
</evidence>
<sequence length="121" mass="14134">MICYWTIFYGEKRNTTFIKTPSDVEELCNRIITNLRQIRRRDAVRTVINLLKVVNLCLEVEDTNFPIEIKNYPLTFYTIGLESSADTFVKPFQNFYLKCDKVSANLVFPHFNNADQNSVAN</sequence>
<comment type="caution">
    <text evidence="1">The sequence shown here is derived from an EMBL/GenBank/DDBJ whole genome shotgun (WGS) entry which is preliminary data.</text>
</comment>
<keyword evidence="2" id="KW-1185">Reference proteome</keyword>
<gene>
    <name evidence="1" type="ORF">ABEB36_003917</name>
</gene>